<sequence length="262" mass="31129">MHVNSKEYQEHSIFEQLEKYSSFYDSFSISIMSFMTLGTKAVLNIDTRVYASMAGSLDSIRLLLQLGRINDAFALQRKFYDSLLMNVYVNLYLDDHHSLKNFIVEKIQNWLQGTEQLPDSRTMINYIKNSPRTSELYLMLHKDKRYIHIRDRANDNTHYNFFRNVMLNDNKVYNEKRIEYLNAMQSDINQLVLMHLSYIFLLNPHYMVSSEQMDCFDLGLEPPENAQYLVANFIQQIFDELVKKYRPDIAEYIKKNSCMLLD</sequence>
<dbReference type="OrthoDB" id="5540894at2"/>
<keyword evidence="2" id="KW-1185">Reference proteome</keyword>
<protein>
    <submittedName>
        <fullName evidence="1">Uncharacterized protein</fullName>
    </submittedName>
</protein>
<reference evidence="1 2" key="1">
    <citation type="submission" date="2018-08" db="EMBL/GenBank/DDBJ databases">
        <title>Mucilaginibacter sp. MYSH2.</title>
        <authorList>
            <person name="Seo T."/>
        </authorList>
    </citation>
    <scope>NUCLEOTIDE SEQUENCE [LARGE SCALE GENOMIC DNA]</scope>
    <source>
        <strain evidence="1 2">MYSH2</strain>
    </source>
</reference>
<proteinExistence type="predicted"/>
<gene>
    <name evidence="1" type="ORF">D0C36_21025</name>
</gene>
<name>A0A372NPU9_9SPHI</name>
<comment type="caution">
    <text evidence="1">The sequence shown here is derived from an EMBL/GenBank/DDBJ whole genome shotgun (WGS) entry which is preliminary data.</text>
</comment>
<dbReference type="Proteomes" id="UP000264217">
    <property type="component" value="Unassembled WGS sequence"/>
</dbReference>
<evidence type="ECO:0000313" key="2">
    <source>
        <dbReference type="Proteomes" id="UP000264217"/>
    </source>
</evidence>
<evidence type="ECO:0000313" key="1">
    <source>
        <dbReference type="EMBL" id="RFZ90283.1"/>
    </source>
</evidence>
<accession>A0A372NPU9</accession>
<dbReference type="EMBL" id="QWDC01000004">
    <property type="protein sequence ID" value="RFZ90283.1"/>
    <property type="molecule type" value="Genomic_DNA"/>
</dbReference>
<dbReference type="RefSeq" id="WP_117393697.1">
    <property type="nucleotide sequence ID" value="NZ_QWDC01000004.1"/>
</dbReference>
<organism evidence="1 2">
    <name type="scientific">Mucilaginibacter conchicola</name>
    <dbReference type="NCBI Taxonomy" id="2303333"/>
    <lineage>
        <taxon>Bacteria</taxon>
        <taxon>Pseudomonadati</taxon>
        <taxon>Bacteroidota</taxon>
        <taxon>Sphingobacteriia</taxon>
        <taxon>Sphingobacteriales</taxon>
        <taxon>Sphingobacteriaceae</taxon>
        <taxon>Mucilaginibacter</taxon>
    </lineage>
</organism>
<dbReference type="AlphaFoldDB" id="A0A372NPU9"/>